<dbReference type="EMBL" id="JBHUIJ010000028">
    <property type="protein sequence ID" value="MFD2239343.1"/>
    <property type="molecule type" value="Genomic_DNA"/>
</dbReference>
<keyword evidence="3" id="KW-1185">Reference proteome</keyword>
<name>A0ABW5CRD0_9HYPH</name>
<dbReference type="InterPro" id="IPR009057">
    <property type="entry name" value="Homeodomain-like_sf"/>
</dbReference>
<dbReference type="InterPro" id="IPR036388">
    <property type="entry name" value="WH-like_DNA-bd_sf"/>
</dbReference>
<dbReference type="PANTHER" id="PTHR30514">
    <property type="entry name" value="GLUCOKINASE"/>
    <property type="match status" value="1"/>
</dbReference>
<evidence type="ECO:0000313" key="2">
    <source>
        <dbReference type="EMBL" id="MFD2239343.1"/>
    </source>
</evidence>
<accession>A0ABW5CRD0</accession>
<dbReference type="SUPFAM" id="SSF46689">
    <property type="entry name" value="Homeodomain-like"/>
    <property type="match status" value="1"/>
</dbReference>
<dbReference type="Gene3D" id="1.10.10.10">
    <property type="entry name" value="Winged helix-like DNA-binding domain superfamily/Winged helix DNA-binding domain"/>
    <property type="match status" value="1"/>
</dbReference>
<evidence type="ECO:0000313" key="3">
    <source>
        <dbReference type="Proteomes" id="UP001597371"/>
    </source>
</evidence>
<gene>
    <name evidence="2" type="ORF">ACFSKQ_17990</name>
</gene>
<protein>
    <submittedName>
        <fullName evidence="2">MurR/RpiR family transcriptional regulator</fullName>
    </submittedName>
</protein>
<sequence length="136" mass="14544">MKGSFPAGAHAALPASSVVTGKIEETYPQFSLALRTFADFVLREPMKVASLSINETVEVTGVSVASANRFARKLGFSGYAEFRAELLRGMAPVQAPVDRLRRKLGESSDTTQVVQASLAEDIGNLEGSMVNLDPAR</sequence>
<feature type="domain" description="HTH rpiR-type" evidence="1">
    <location>
        <begin position="17"/>
        <end position="93"/>
    </location>
</feature>
<dbReference type="InterPro" id="IPR000281">
    <property type="entry name" value="HTH_RpiR"/>
</dbReference>
<dbReference type="Pfam" id="PF01418">
    <property type="entry name" value="HTH_6"/>
    <property type="match status" value="1"/>
</dbReference>
<reference evidence="3" key="1">
    <citation type="journal article" date="2019" name="Int. J. Syst. Evol. Microbiol.">
        <title>The Global Catalogue of Microorganisms (GCM) 10K type strain sequencing project: providing services to taxonomists for standard genome sequencing and annotation.</title>
        <authorList>
            <consortium name="The Broad Institute Genomics Platform"/>
            <consortium name="The Broad Institute Genome Sequencing Center for Infectious Disease"/>
            <person name="Wu L."/>
            <person name="Ma J."/>
        </authorList>
    </citation>
    <scope>NUCLEOTIDE SEQUENCE [LARGE SCALE GENOMIC DNA]</scope>
    <source>
        <strain evidence="3">ZS-35-S2</strain>
    </source>
</reference>
<dbReference type="PANTHER" id="PTHR30514:SF1">
    <property type="entry name" value="HTH-TYPE TRANSCRIPTIONAL REGULATOR HEXR-RELATED"/>
    <property type="match status" value="1"/>
</dbReference>
<evidence type="ECO:0000259" key="1">
    <source>
        <dbReference type="PROSITE" id="PS51071"/>
    </source>
</evidence>
<dbReference type="PROSITE" id="PS51071">
    <property type="entry name" value="HTH_RPIR"/>
    <property type="match status" value="1"/>
</dbReference>
<organism evidence="2 3">
    <name type="scientific">Aureimonas populi</name>
    <dbReference type="NCBI Taxonomy" id="1701758"/>
    <lineage>
        <taxon>Bacteria</taxon>
        <taxon>Pseudomonadati</taxon>
        <taxon>Pseudomonadota</taxon>
        <taxon>Alphaproteobacteria</taxon>
        <taxon>Hyphomicrobiales</taxon>
        <taxon>Aurantimonadaceae</taxon>
        <taxon>Aureimonas</taxon>
    </lineage>
</organism>
<comment type="caution">
    <text evidence="2">The sequence shown here is derived from an EMBL/GenBank/DDBJ whole genome shotgun (WGS) entry which is preliminary data.</text>
</comment>
<dbReference type="InterPro" id="IPR047640">
    <property type="entry name" value="RpiR-like"/>
</dbReference>
<proteinExistence type="predicted"/>
<dbReference type="RefSeq" id="WP_209738130.1">
    <property type="nucleotide sequence ID" value="NZ_CP072611.1"/>
</dbReference>
<dbReference type="Proteomes" id="UP001597371">
    <property type="component" value="Unassembled WGS sequence"/>
</dbReference>